<dbReference type="AlphaFoldDB" id="A0A0C5V2T5"/>
<accession>A0A0C5V2T5</accession>
<keyword evidence="2" id="KW-1185">Reference proteome</keyword>
<evidence type="ECO:0000313" key="1">
    <source>
        <dbReference type="EMBL" id="AJQ93800.1"/>
    </source>
</evidence>
<dbReference type="EMBL" id="CP007142">
    <property type="protein sequence ID" value="AJQ93800.1"/>
    <property type="molecule type" value="Genomic_DNA"/>
</dbReference>
<name>A0A0C5V2T5_9GAMM</name>
<dbReference type="HOGENOM" id="CLU_3200408_0_0_6"/>
<gene>
    <name evidence="1" type="ORF">YC6258_01757</name>
</gene>
<protein>
    <submittedName>
        <fullName evidence="1">Uncharacterized protein</fullName>
    </submittedName>
</protein>
<evidence type="ECO:0000313" key="2">
    <source>
        <dbReference type="Proteomes" id="UP000032266"/>
    </source>
</evidence>
<organism evidence="1 2">
    <name type="scientific">Gynuella sunshinyii YC6258</name>
    <dbReference type="NCBI Taxonomy" id="1445510"/>
    <lineage>
        <taxon>Bacteria</taxon>
        <taxon>Pseudomonadati</taxon>
        <taxon>Pseudomonadota</taxon>
        <taxon>Gammaproteobacteria</taxon>
        <taxon>Oceanospirillales</taxon>
        <taxon>Saccharospirillaceae</taxon>
        <taxon>Gynuella</taxon>
    </lineage>
</organism>
<reference evidence="1 2" key="1">
    <citation type="submission" date="2014-01" db="EMBL/GenBank/DDBJ databases">
        <title>Full genme sequencing of cellulolytic bacterium Gynuella sunshinyii YC6258T gen. nov., sp. nov.</title>
        <authorList>
            <person name="Khan H."/>
            <person name="Chung E.J."/>
            <person name="Chung Y.R."/>
        </authorList>
    </citation>
    <scope>NUCLEOTIDE SEQUENCE [LARGE SCALE GENOMIC DNA]</scope>
    <source>
        <strain evidence="1 2">YC6258</strain>
    </source>
</reference>
<sequence length="45" mass="5292">MSWSDLSDSLITLEKYRAIEYQSNDISNIRVFLHLIHNFMNAGTF</sequence>
<proteinExistence type="predicted"/>
<dbReference type="KEGG" id="gsn:YC6258_01757"/>
<dbReference type="Proteomes" id="UP000032266">
    <property type="component" value="Chromosome"/>
</dbReference>